<dbReference type="PANTHER" id="PTHR30614:SF35">
    <property type="entry name" value="ABC TRANSPORTER PERMEASE PROTEIN"/>
    <property type="match status" value="1"/>
</dbReference>
<dbReference type="SUPFAM" id="SSF161098">
    <property type="entry name" value="MetI-like"/>
    <property type="match status" value="1"/>
</dbReference>
<organism evidence="10 11">
    <name type="scientific">Ancylobacter rudongensis</name>
    <dbReference type="NCBI Taxonomy" id="177413"/>
    <lineage>
        <taxon>Bacteria</taxon>
        <taxon>Pseudomonadati</taxon>
        <taxon>Pseudomonadota</taxon>
        <taxon>Alphaproteobacteria</taxon>
        <taxon>Hyphomicrobiales</taxon>
        <taxon>Xanthobacteraceae</taxon>
        <taxon>Ancylobacter</taxon>
    </lineage>
</organism>
<protein>
    <submittedName>
        <fullName evidence="10">Amino acid ABC transporter membrane protein 1, PAAT family (TC 3.A.1.3.-)</fullName>
    </submittedName>
</protein>
<evidence type="ECO:0000256" key="2">
    <source>
        <dbReference type="ARBA" id="ARBA00010072"/>
    </source>
</evidence>
<evidence type="ECO:0000256" key="1">
    <source>
        <dbReference type="ARBA" id="ARBA00004429"/>
    </source>
</evidence>
<dbReference type="InterPro" id="IPR035906">
    <property type="entry name" value="MetI-like_sf"/>
</dbReference>
<dbReference type="AlphaFoldDB" id="A0A1G4UV73"/>
<feature type="transmembrane region" description="Helical" evidence="8">
    <location>
        <begin position="66"/>
        <end position="83"/>
    </location>
</feature>
<dbReference type="Proteomes" id="UP000198889">
    <property type="component" value="Unassembled WGS sequence"/>
</dbReference>
<comment type="similarity">
    <text evidence="2">Belongs to the binding-protein-dependent transport system permease family. HisMQ subfamily.</text>
</comment>
<reference evidence="11" key="1">
    <citation type="submission" date="2016-10" db="EMBL/GenBank/DDBJ databases">
        <authorList>
            <person name="Varghese N."/>
            <person name="Submissions S."/>
        </authorList>
    </citation>
    <scope>NUCLEOTIDE SEQUENCE [LARGE SCALE GENOMIC DNA]</scope>
    <source>
        <strain evidence="11">CGMCC 1.1761</strain>
    </source>
</reference>
<dbReference type="GO" id="GO:0043190">
    <property type="term" value="C:ATP-binding cassette (ABC) transporter complex"/>
    <property type="evidence" value="ECO:0007669"/>
    <property type="project" value="InterPro"/>
</dbReference>
<feature type="transmembrane region" description="Helical" evidence="8">
    <location>
        <begin position="20"/>
        <end position="46"/>
    </location>
</feature>
<evidence type="ECO:0000313" key="10">
    <source>
        <dbReference type="EMBL" id="SCW96915.1"/>
    </source>
</evidence>
<dbReference type="EMBL" id="FMTP01000016">
    <property type="protein sequence ID" value="SCW96915.1"/>
    <property type="molecule type" value="Genomic_DNA"/>
</dbReference>
<gene>
    <name evidence="10" type="ORF">SAMN05660859_0364</name>
</gene>
<keyword evidence="4" id="KW-1003">Cell membrane</keyword>
<dbReference type="InterPro" id="IPR000515">
    <property type="entry name" value="MetI-like"/>
</dbReference>
<feature type="transmembrane region" description="Helical" evidence="8">
    <location>
        <begin position="155"/>
        <end position="174"/>
    </location>
</feature>
<evidence type="ECO:0000256" key="5">
    <source>
        <dbReference type="ARBA" id="ARBA00022692"/>
    </source>
</evidence>
<dbReference type="PROSITE" id="PS50928">
    <property type="entry name" value="ABC_TM1"/>
    <property type="match status" value="1"/>
</dbReference>
<sequence>MNLSSFIDVFHSWPSLLNGLVMTVLLTLVSSFLGVALGTLCAWGSLRGPKAVRWFIRGYVEFFRNTPFLGQIFFIFFGLPALGVRLDPITAALVALTINLTAYACEIIRAGIEATPAGQFEAASSLGLKPAQAFFLVIIPPAFQRVWPAMTSQLVIILLASALCSQISVAELSYEANMIASRTFRNFEAYIVVTVIYLGLAVLFREMLTWVGRRFVYGEFATVGQR</sequence>
<evidence type="ECO:0000256" key="6">
    <source>
        <dbReference type="ARBA" id="ARBA00022989"/>
    </source>
</evidence>
<keyword evidence="11" id="KW-1185">Reference proteome</keyword>
<comment type="subcellular location">
    <subcellularLocation>
        <location evidence="1">Cell inner membrane</location>
        <topology evidence="1">Multi-pass membrane protein</topology>
    </subcellularLocation>
    <subcellularLocation>
        <location evidence="8">Cell membrane</location>
        <topology evidence="8">Multi-pass membrane protein</topology>
    </subcellularLocation>
</comment>
<dbReference type="Gene3D" id="1.10.3720.10">
    <property type="entry name" value="MetI-like"/>
    <property type="match status" value="1"/>
</dbReference>
<dbReference type="InterPro" id="IPR043429">
    <property type="entry name" value="ArtM/GltK/GlnP/TcyL/YhdX-like"/>
</dbReference>
<evidence type="ECO:0000313" key="11">
    <source>
        <dbReference type="Proteomes" id="UP000198889"/>
    </source>
</evidence>
<dbReference type="GO" id="GO:0022857">
    <property type="term" value="F:transmembrane transporter activity"/>
    <property type="evidence" value="ECO:0007669"/>
    <property type="project" value="InterPro"/>
</dbReference>
<proteinExistence type="inferred from homology"/>
<dbReference type="Pfam" id="PF00528">
    <property type="entry name" value="BPD_transp_1"/>
    <property type="match status" value="1"/>
</dbReference>
<evidence type="ECO:0000256" key="4">
    <source>
        <dbReference type="ARBA" id="ARBA00022475"/>
    </source>
</evidence>
<dbReference type="CDD" id="cd06261">
    <property type="entry name" value="TM_PBP2"/>
    <property type="match status" value="1"/>
</dbReference>
<accession>A0A1G4UV73</accession>
<dbReference type="PANTHER" id="PTHR30614">
    <property type="entry name" value="MEMBRANE COMPONENT OF AMINO ACID ABC TRANSPORTER"/>
    <property type="match status" value="1"/>
</dbReference>
<dbReference type="STRING" id="177413.SAMN05660859_0364"/>
<dbReference type="GO" id="GO:0006865">
    <property type="term" value="P:amino acid transport"/>
    <property type="evidence" value="ECO:0007669"/>
    <property type="project" value="TreeGrafter"/>
</dbReference>
<dbReference type="NCBIfam" id="TIGR01726">
    <property type="entry name" value="HEQRo_perm_3TM"/>
    <property type="match status" value="1"/>
</dbReference>
<evidence type="ECO:0000259" key="9">
    <source>
        <dbReference type="PROSITE" id="PS50928"/>
    </source>
</evidence>
<evidence type="ECO:0000256" key="7">
    <source>
        <dbReference type="ARBA" id="ARBA00023136"/>
    </source>
</evidence>
<keyword evidence="3 8" id="KW-0813">Transport</keyword>
<keyword evidence="7 8" id="KW-0472">Membrane</keyword>
<dbReference type="InterPro" id="IPR010065">
    <property type="entry name" value="AA_ABC_transptr_permease_3TM"/>
</dbReference>
<feature type="domain" description="ABC transmembrane type-1" evidence="9">
    <location>
        <begin position="20"/>
        <end position="208"/>
    </location>
</feature>
<keyword evidence="6 8" id="KW-1133">Transmembrane helix</keyword>
<dbReference type="RefSeq" id="WP_091444737.1">
    <property type="nucleotide sequence ID" value="NZ_FMTP01000016.1"/>
</dbReference>
<feature type="transmembrane region" description="Helical" evidence="8">
    <location>
        <begin position="186"/>
        <end position="204"/>
    </location>
</feature>
<evidence type="ECO:0000256" key="3">
    <source>
        <dbReference type="ARBA" id="ARBA00022448"/>
    </source>
</evidence>
<name>A0A1G4UV73_9HYPH</name>
<evidence type="ECO:0000256" key="8">
    <source>
        <dbReference type="RuleBase" id="RU363032"/>
    </source>
</evidence>
<keyword evidence="5 8" id="KW-0812">Transmembrane</keyword>